<name>A0A292YS87_9BACL</name>
<sequence length="48" mass="5346">MDKDKDRKPTIAPGSDNLEKKATPREIAEGKTTKVTRLSYDEVGPSRD</sequence>
<dbReference type="AlphaFoldDB" id="A0A292YS87"/>
<evidence type="ECO:0000313" key="2">
    <source>
        <dbReference type="EMBL" id="GAX91330.1"/>
    </source>
</evidence>
<dbReference type="EMBL" id="BDUF01000086">
    <property type="protein sequence ID" value="GAX91330.1"/>
    <property type="molecule type" value="Genomic_DNA"/>
</dbReference>
<comment type="caution">
    <text evidence="2">The sequence shown here is derived from an EMBL/GenBank/DDBJ whole genome shotgun (WGS) entry which is preliminary data.</text>
</comment>
<protein>
    <submittedName>
        <fullName evidence="2">Uncharacterized protein</fullName>
    </submittedName>
</protein>
<dbReference type="Proteomes" id="UP000217785">
    <property type="component" value="Unassembled WGS sequence"/>
</dbReference>
<accession>A0A292YS87</accession>
<evidence type="ECO:0000256" key="1">
    <source>
        <dbReference type="SAM" id="MobiDB-lite"/>
    </source>
</evidence>
<proteinExistence type="predicted"/>
<gene>
    <name evidence="2" type="ORF">EFBL_2996</name>
</gene>
<reference evidence="3" key="1">
    <citation type="submission" date="2017-07" db="EMBL/GenBank/DDBJ databases">
        <title>Draft genome sequence of Effusibacillus lacus strain skLN1.</title>
        <authorList>
            <person name="Watanabe M."/>
            <person name="Kojima H."/>
            <person name="Fukui M."/>
        </authorList>
    </citation>
    <scope>NUCLEOTIDE SEQUENCE [LARGE SCALE GENOMIC DNA]</scope>
    <source>
        <strain evidence="3">skLN1</strain>
    </source>
</reference>
<feature type="compositionally biased region" description="Basic and acidic residues" evidence="1">
    <location>
        <begin position="17"/>
        <end position="32"/>
    </location>
</feature>
<dbReference type="RefSeq" id="WP_165912428.1">
    <property type="nucleotide sequence ID" value="NZ_BDUF01000086.1"/>
</dbReference>
<evidence type="ECO:0000313" key="3">
    <source>
        <dbReference type="Proteomes" id="UP000217785"/>
    </source>
</evidence>
<keyword evidence="3" id="KW-1185">Reference proteome</keyword>
<organism evidence="2 3">
    <name type="scientific">Effusibacillus lacus</name>
    <dbReference type="NCBI Taxonomy" id="1348429"/>
    <lineage>
        <taxon>Bacteria</taxon>
        <taxon>Bacillati</taxon>
        <taxon>Bacillota</taxon>
        <taxon>Bacilli</taxon>
        <taxon>Bacillales</taxon>
        <taxon>Alicyclobacillaceae</taxon>
        <taxon>Effusibacillus</taxon>
    </lineage>
</organism>
<feature type="region of interest" description="Disordered" evidence="1">
    <location>
        <begin position="1"/>
        <end position="48"/>
    </location>
</feature>